<evidence type="ECO:0000259" key="1">
    <source>
        <dbReference type="PROSITE" id="PS50011"/>
    </source>
</evidence>
<dbReference type="GO" id="GO:0004672">
    <property type="term" value="F:protein kinase activity"/>
    <property type="evidence" value="ECO:0007669"/>
    <property type="project" value="InterPro"/>
</dbReference>
<sequence length="278" mass="30786">MIAEVHKDDMVFGVFPFMSPSGLTRRWFETTRELLDGLEQTFDFLHDILIAHRDFSFAEVFLNFGSAQACVPDKSFFPPRPRSFRKFFDAQYFINDFELSVQYSPSSDPASRRVVGHPSARYGDDIEIYGKALAPEARLDEPYCPFKADVYQLGQEILLTFGRVTTLPGLVPLAERMASTDPSLRPSIAEALVTLCGIRLSTSDTLLDEMPRDAHGEYGWDEQTDGFDSAGPTTLEATFSPDTAVVVGLAPEDLLPNVKKFGLGTDAPLSVLSANPQT</sequence>
<dbReference type="GO" id="GO:0005524">
    <property type="term" value="F:ATP binding"/>
    <property type="evidence" value="ECO:0007669"/>
    <property type="project" value="InterPro"/>
</dbReference>
<dbReference type="OrthoDB" id="3224178at2759"/>
<accession>A0A165FME2</accession>
<dbReference type="Proteomes" id="UP000077266">
    <property type="component" value="Unassembled WGS sequence"/>
</dbReference>
<dbReference type="STRING" id="1314781.A0A165FME2"/>
<dbReference type="AlphaFoldDB" id="A0A165FME2"/>
<dbReference type="EMBL" id="KV426078">
    <property type="protein sequence ID" value="KZV89226.1"/>
    <property type="molecule type" value="Genomic_DNA"/>
</dbReference>
<dbReference type="PROSITE" id="PS50011">
    <property type="entry name" value="PROTEIN_KINASE_DOM"/>
    <property type="match status" value="1"/>
</dbReference>
<dbReference type="SUPFAM" id="SSF56112">
    <property type="entry name" value="Protein kinase-like (PK-like)"/>
    <property type="match status" value="1"/>
</dbReference>
<dbReference type="InterPro" id="IPR000719">
    <property type="entry name" value="Prot_kinase_dom"/>
</dbReference>
<name>A0A165FME2_EXIGL</name>
<reference evidence="2 3" key="1">
    <citation type="journal article" date="2016" name="Mol. Biol. Evol.">
        <title>Comparative Genomics of Early-Diverging Mushroom-Forming Fungi Provides Insights into the Origins of Lignocellulose Decay Capabilities.</title>
        <authorList>
            <person name="Nagy L.G."/>
            <person name="Riley R."/>
            <person name="Tritt A."/>
            <person name="Adam C."/>
            <person name="Daum C."/>
            <person name="Floudas D."/>
            <person name="Sun H."/>
            <person name="Yadav J.S."/>
            <person name="Pangilinan J."/>
            <person name="Larsson K.H."/>
            <person name="Matsuura K."/>
            <person name="Barry K."/>
            <person name="Labutti K."/>
            <person name="Kuo R."/>
            <person name="Ohm R.A."/>
            <person name="Bhattacharya S.S."/>
            <person name="Shirouzu T."/>
            <person name="Yoshinaga Y."/>
            <person name="Martin F.M."/>
            <person name="Grigoriev I.V."/>
            <person name="Hibbett D.S."/>
        </authorList>
    </citation>
    <scope>NUCLEOTIDE SEQUENCE [LARGE SCALE GENOMIC DNA]</scope>
    <source>
        <strain evidence="2 3">HHB12029</strain>
    </source>
</reference>
<evidence type="ECO:0000313" key="2">
    <source>
        <dbReference type="EMBL" id="KZV89226.1"/>
    </source>
</evidence>
<feature type="domain" description="Protein kinase" evidence="1">
    <location>
        <begin position="1"/>
        <end position="278"/>
    </location>
</feature>
<keyword evidence="3" id="KW-1185">Reference proteome</keyword>
<evidence type="ECO:0000313" key="3">
    <source>
        <dbReference type="Proteomes" id="UP000077266"/>
    </source>
</evidence>
<proteinExistence type="predicted"/>
<dbReference type="Gene3D" id="1.10.510.10">
    <property type="entry name" value="Transferase(Phosphotransferase) domain 1"/>
    <property type="match status" value="1"/>
</dbReference>
<dbReference type="InParanoid" id="A0A165FME2"/>
<gene>
    <name evidence="2" type="ORF">EXIGLDRAFT_771940</name>
</gene>
<dbReference type="InterPro" id="IPR011009">
    <property type="entry name" value="Kinase-like_dom_sf"/>
</dbReference>
<protein>
    <recommendedName>
        <fullName evidence="1">Protein kinase domain-containing protein</fullName>
    </recommendedName>
</protein>
<organism evidence="2 3">
    <name type="scientific">Exidia glandulosa HHB12029</name>
    <dbReference type="NCBI Taxonomy" id="1314781"/>
    <lineage>
        <taxon>Eukaryota</taxon>
        <taxon>Fungi</taxon>
        <taxon>Dikarya</taxon>
        <taxon>Basidiomycota</taxon>
        <taxon>Agaricomycotina</taxon>
        <taxon>Agaricomycetes</taxon>
        <taxon>Auriculariales</taxon>
        <taxon>Exidiaceae</taxon>
        <taxon>Exidia</taxon>
    </lineage>
</organism>